<dbReference type="GO" id="GO:0000209">
    <property type="term" value="P:protein polyubiquitination"/>
    <property type="evidence" value="ECO:0007669"/>
    <property type="project" value="TreeGrafter"/>
</dbReference>
<keyword evidence="10" id="KW-0539">Nucleus</keyword>
<evidence type="ECO:0000256" key="2">
    <source>
        <dbReference type="ARBA" id="ARBA00000971"/>
    </source>
</evidence>
<dbReference type="SUPFAM" id="SSF57850">
    <property type="entry name" value="RING/U-box"/>
    <property type="match status" value="1"/>
</dbReference>
<dbReference type="InterPro" id="IPR020892">
    <property type="entry name" value="Cyclophilin-type_PPIase_CS"/>
</dbReference>
<evidence type="ECO:0000256" key="4">
    <source>
        <dbReference type="ARBA" id="ARBA00004123"/>
    </source>
</evidence>
<dbReference type="Pfam" id="PF00160">
    <property type="entry name" value="Pro_isomerase"/>
    <property type="match status" value="1"/>
</dbReference>
<evidence type="ECO:0000256" key="10">
    <source>
        <dbReference type="ARBA" id="ARBA00023242"/>
    </source>
</evidence>
<evidence type="ECO:0000256" key="7">
    <source>
        <dbReference type="ARBA" id="ARBA00022786"/>
    </source>
</evidence>
<keyword evidence="9" id="KW-0413">Isomerase</keyword>
<protein>
    <submittedName>
        <fullName evidence="13">Cyclophilin-like domain-containing protein</fullName>
    </submittedName>
</protein>
<dbReference type="InterPro" id="IPR029000">
    <property type="entry name" value="Cyclophilin-like_dom_sf"/>
</dbReference>
<dbReference type="PROSITE" id="PS00170">
    <property type="entry name" value="CSA_PPIASE_1"/>
    <property type="match status" value="1"/>
</dbReference>
<evidence type="ECO:0000256" key="1">
    <source>
        <dbReference type="ARBA" id="ARBA00000900"/>
    </source>
</evidence>
<evidence type="ECO:0000256" key="6">
    <source>
        <dbReference type="ARBA" id="ARBA00022679"/>
    </source>
</evidence>
<evidence type="ECO:0000256" key="11">
    <source>
        <dbReference type="SAM" id="MobiDB-lite"/>
    </source>
</evidence>
<comment type="subcellular location">
    <subcellularLocation>
        <location evidence="4">Nucleus</location>
    </subcellularLocation>
</comment>
<dbReference type="PRINTS" id="PR00153">
    <property type="entry name" value="CSAPPISMRASE"/>
</dbReference>
<dbReference type="InterPro" id="IPR013083">
    <property type="entry name" value="Znf_RING/FYVE/PHD"/>
</dbReference>
<dbReference type="EMBL" id="MCFL01000005">
    <property type="protein sequence ID" value="ORZ39374.1"/>
    <property type="molecule type" value="Genomic_DNA"/>
</dbReference>
<dbReference type="Gene3D" id="2.40.100.10">
    <property type="entry name" value="Cyclophilin-like"/>
    <property type="match status" value="1"/>
</dbReference>
<evidence type="ECO:0000256" key="3">
    <source>
        <dbReference type="ARBA" id="ARBA00003697"/>
    </source>
</evidence>
<dbReference type="STRING" id="765915.A0A1Y2HZH8"/>
<comment type="catalytic activity">
    <reaction evidence="1">
        <text>S-ubiquitinyl-[E2 ubiquitin-conjugating enzyme]-L-cysteine + [acceptor protein]-L-lysine = [E2 ubiquitin-conjugating enzyme]-L-cysteine + N(6)-ubiquitinyl-[acceptor protein]-L-lysine.</text>
        <dbReference type="EC" id="2.3.2.27"/>
    </reaction>
</comment>
<evidence type="ECO:0000256" key="9">
    <source>
        <dbReference type="ARBA" id="ARBA00023235"/>
    </source>
</evidence>
<feature type="region of interest" description="Disordered" evidence="11">
    <location>
        <begin position="530"/>
        <end position="555"/>
    </location>
</feature>
<keyword evidence="8" id="KW-0697">Rotamase</keyword>
<evidence type="ECO:0000259" key="12">
    <source>
        <dbReference type="PROSITE" id="PS50072"/>
    </source>
</evidence>
<dbReference type="Pfam" id="PF04641">
    <property type="entry name" value="Rtf2"/>
    <property type="match status" value="1"/>
</dbReference>
<evidence type="ECO:0000313" key="13">
    <source>
        <dbReference type="EMBL" id="ORZ39374.1"/>
    </source>
</evidence>
<evidence type="ECO:0000256" key="8">
    <source>
        <dbReference type="ARBA" id="ARBA00023110"/>
    </source>
</evidence>
<keyword evidence="7" id="KW-0833">Ubl conjugation pathway</keyword>
<dbReference type="PROSITE" id="PS50072">
    <property type="entry name" value="CSA_PPIASE_2"/>
    <property type="match status" value="1"/>
</dbReference>
<keyword evidence="14" id="KW-1185">Reference proteome</keyword>
<comment type="similarity">
    <text evidence="5">Belongs to the cyclophilin-type PPIase family. PPIL2 subfamily.</text>
</comment>
<dbReference type="GO" id="GO:0006457">
    <property type="term" value="P:protein folding"/>
    <property type="evidence" value="ECO:0007669"/>
    <property type="project" value="InterPro"/>
</dbReference>
<dbReference type="GO" id="GO:0071013">
    <property type="term" value="C:catalytic step 2 spliceosome"/>
    <property type="evidence" value="ECO:0007669"/>
    <property type="project" value="TreeGrafter"/>
</dbReference>
<sequence length="555" mass="58993">MGKWTDKLYITHSEWSNQHSAGGLAFGGAPSSGQPKASPSRTRSPPAKAMSLTGTTLRNGSRPAPPRQSRHGPALGHGRLDSLHFHTSADDPASAAEAGVGDGVFQCPITRKAFTDATHIVAVATSGNVFSNEALVEVLKGGKLRDPLDDTPFTKRDIITIQDPTDLERNNLEDIDKEGEAGNLKSTSGLAKRVLDEVKTTEFSKIDPKPSSSSSSTLAPTTSSTSNPHGKSTGRTAASFTSTSMPVHTSTETEAVDALDAMYEDFCAAMMAAKKELGQAKGKGAVKEAKKKVDKGFGYVRIKTNLGDLNIELWCVSAPRTCHNFLLLAERGYYRGVAFHRLIPGFMIQGGDPTGTGKGGTSAWGPTPFQDEIKPSLRHDSRGLLSMANRGPGTNTSQFFITLAPAPHLDGKHTLFGRVVGGMDVLDRIESIATDPKTDRPVQEIVMVDVQVFVNPFDVWEKERERIKVDEERKRLTQSERVKREGTWLGSGAAGAGAASGASLGVGKYLKQGGAAPTSVVPGGFAMSQAAAAVGESDESSVKPAGQKRTKRDKP</sequence>
<feature type="compositionally biased region" description="Basic and acidic residues" evidence="11">
    <location>
        <begin position="78"/>
        <end position="89"/>
    </location>
</feature>
<dbReference type="Gene3D" id="3.30.40.10">
    <property type="entry name" value="Zinc/RING finger domain, C3HC4 (zinc finger)"/>
    <property type="match status" value="1"/>
</dbReference>
<keyword evidence="6" id="KW-0808">Transferase</keyword>
<dbReference type="SUPFAM" id="SSF50891">
    <property type="entry name" value="Cyclophilin-like"/>
    <property type="match status" value="1"/>
</dbReference>
<evidence type="ECO:0000256" key="5">
    <source>
        <dbReference type="ARBA" id="ARBA00007930"/>
    </source>
</evidence>
<dbReference type="Proteomes" id="UP000193411">
    <property type="component" value="Unassembled WGS sequence"/>
</dbReference>
<evidence type="ECO:0000313" key="14">
    <source>
        <dbReference type="Proteomes" id="UP000193411"/>
    </source>
</evidence>
<dbReference type="InterPro" id="IPR044666">
    <property type="entry name" value="Cyclophilin_A-like"/>
</dbReference>
<name>A0A1Y2HZH8_9FUNG</name>
<dbReference type="InterPro" id="IPR002130">
    <property type="entry name" value="Cyclophilin-type_PPIase_dom"/>
</dbReference>
<dbReference type="PANTHER" id="PTHR45625">
    <property type="entry name" value="PEPTIDYL-PROLYL CIS-TRANS ISOMERASE-RELATED"/>
    <property type="match status" value="1"/>
</dbReference>
<organism evidence="13 14">
    <name type="scientific">Catenaria anguillulae PL171</name>
    <dbReference type="NCBI Taxonomy" id="765915"/>
    <lineage>
        <taxon>Eukaryota</taxon>
        <taxon>Fungi</taxon>
        <taxon>Fungi incertae sedis</taxon>
        <taxon>Blastocladiomycota</taxon>
        <taxon>Blastocladiomycetes</taxon>
        <taxon>Blastocladiales</taxon>
        <taxon>Catenariaceae</taxon>
        <taxon>Catenaria</taxon>
    </lineage>
</organism>
<accession>A0A1Y2HZH8</accession>
<feature type="region of interest" description="Disordered" evidence="11">
    <location>
        <begin position="19"/>
        <end position="97"/>
    </location>
</feature>
<proteinExistence type="inferred from homology"/>
<dbReference type="AlphaFoldDB" id="A0A1Y2HZH8"/>
<gene>
    <name evidence="13" type="ORF">BCR44DRAFT_1458230</name>
</gene>
<feature type="compositionally biased region" description="Low complexity" evidence="11">
    <location>
        <begin position="209"/>
        <end position="228"/>
    </location>
</feature>
<feature type="compositionally biased region" description="Basic residues" evidence="11">
    <location>
        <begin position="546"/>
        <end position="555"/>
    </location>
</feature>
<dbReference type="FunFam" id="2.40.100.10:FF:000014">
    <property type="entry name" value="Peptidyl-prolyl cis-trans isomerase cyp65"/>
    <property type="match status" value="1"/>
</dbReference>
<dbReference type="PANTHER" id="PTHR45625:SF1">
    <property type="entry name" value="RING-TYPE E3 UBIQUITIN-PROTEIN LIGASE PPIL2"/>
    <property type="match status" value="1"/>
</dbReference>
<comment type="function">
    <text evidence="3">May catalyze the cis-trans isomerization of proline imidic peptide bonds in oligopeptides thereby assisting the folding of proteins. May also function as a chaperone, playing a role in intracellular transport of proteins. May also have a protein ubiquitin ligase activity acting as an E3 ubiquitin protein ligase or as a ubiquitin-ubiquitin ligase promoting elongation of ubiquitin chains on proteins.</text>
</comment>
<reference evidence="13 14" key="1">
    <citation type="submission" date="2016-07" db="EMBL/GenBank/DDBJ databases">
        <title>Pervasive Adenine N6-methylation of Active Genes in Fungi.</title>
        <authorList>
            <consortium name="DOE Joint Genome Institute"/>
            <person name="Mondo S.J."/>
            <person name="Dannebaum R.O."/>
            <person name="Kuo R.C."/>
            <person name="Labutti K."/>
            <person name="Haridas S."/>
            <person name="Kuo A."/>
            <person name="Salamov A."/>
            <person name="Ahrendt S.R."/>
            <person name="Lipzen A."/>
            <person name="Sullivan W."/>
            <person name="Andreopoulos W.B."/>
            <person name="Clum A."/>
            <person name="Lindquist E."/>
            <person name="Daum C."/>
            <person name="Ramamoorthy G.K."/>
            <person name="Gryganskyi A."/>
            <person name="Culley D."/>
            <person name="Magnuson J.K."/>
            <person name="James T.Y."/>
            <person name="O'Malley M.A."/>
            <person name="Stajich J.E."/>
            <person name="Spatafora J.W."/>
            <person name="Visel A."/>
            <person name="Grigoriev I.V."/>
        </authorList>
    </citation>
    <scope>NUCLEOTIDE SEQUENCE [LARGE SCALE GENOMIC DNA]</scope>
    <source>
        <strain evidence="13 14">PL171</strain>
    </source>
</reference>
<comment type="catalytic activity">
    <reaction evidence="2">
        <text>[protein]-peptidylproline (omega=180) = [protein]-peptidylproline (omega=0)</text>
        <dbReference type="Rhea" id="RHEA:16237"/>
        <dbReference type="Rhea" id="RHEA-COMP:10747"/>
        <dbReference type="Rhea" id="RHEA-COMP:10748"/>
        <dbReference type="ChEBI" id="CHEBI:83833"/>
        <dbReference type="ChEBI" id="CHEBI:83834"/>
        <dbReference type="EC" id="5.2.1.8"/>
    </reaction>
</comment>
<feature type="compositionally biased region" description="Polar residues" evidence="11">
    <location>
        <begin position="31"/>
        <end position="43"/>
    </location>
</feature>
<comment type="caution">
    <text evidence="13">The sequence shown here is derived from an EMBL/GenBank/DDBJ whole genome shotgun (WGS) entry which is preliminary data.</text>
</comment>
<dbReference type="OrthoDB" id="407558at2759"/>
<feature type="region of interest" description="Disordered" evidence="11">
    <location>
        <begin position="201"/>
        <end position="249"/>
    </location>
</feature>
<dbReference type="GO" id="GO:0061630">
    <property type="term" value="F:ubiquitin protein ligase activity"/>
    <property type="evidence" value="ECO:0007669"/>
    <property type="project" value="UniProtKB-EC"/>
</dbReference>
<feature type="compositionally biased region" description="Polar residues" evidence="11">
    <location>
        <begin position="229"/>
        <end position="249"/>
    </location>
</feature>
<feature type="domain" description="PPIase cyclophilin-type" evidence="12">
    <location>
        <begin position="296"/>
        <end position="452"/>
    </location>
</feature>
<dbReference type="GO" id="GO:0003755">
    <property type="term" value="F:peptidyl-prolyl cis-trans isomerase activity"/>
    <property type="evidence" value="ECO:0007669"/>
    <property type="project" value="UniProtKB-KW"/>
</dbReference>